<protein>
    <submittedName>
        <fullName evidence="1">Predicted protein</fullName>
    </submittedName>
</protein>
<name>F0UTQ6_AJEC8</name>
<proteinExistence type="predicted"/>
<dbReference type="EMBL" id="DS990643">
    <property type="protein sequence ID" value="EGC49283.1"/>
    <property type="molecule type" value="Genomic_DNA"/>
</dbReference>
<sequence>MAGLRGNFAPSTGSPNLVDCLEFSNSNNPIENHRPVRIYLVLRKQESQVQISPTLLSGNMGMRDVDERDCAPLSIGLDEDPSDAMSDGGVLSGFVTSCTPFHYFRREKWNDLGGQGLEEAVAPVIKHISQNSIPFSG</sequence>
<organism evidence="2">
    <name type="scientific">Ajellomyces capsulatus (strain H88)</name>
    <name type="common">Darling's disease fungus</name>
    <name type="synonym">Histoplasma capsulatum</name>
    <dbReference type="NCBI Taxonomy" id="544711"/>
    <lineage>
        <taxon>Eukaryota</taxon>
        <taxon>Fungi</taxon>
        <taxon>Dikarya</taxon>
        <taxon>Ascomycota</taxon>
        <taxon>Pezizomycotina</taxon>
        <taxon>Eurotiomycetes</taxon>
        <taxon>Eurotiomycetidae</taxon>
        <taxon>Onygenales</taxon>
        <taxon>Ajellomycetaceae</taxon>
        <taxon>Histoplasma</taxon>
    </lineage>
</organism>
<gene>
    <name evidence="1" type="ORF">HCEG_08498</name>
</gene>
<dbReference type="HOGENOM" id="CLU_1864554_0_0_1"/>
<dbReference type="Proteomes" id="UP000008142">
    <property type="component" value="Unassembled WGS sequence"/>
</dbReference>
<evidence type="ECO:0000313" key="2">
    <source>
        <dbReference type="Proteomes" id="UP000008142"/>
    </source>
</evidence>
<dbReference type="AlphaFoldDB" id="F0UTQ6"/>
<accession>F0UTQ6</accession>
<reference evidence="2" key="1">
    <citation type="submission" date="2008-07" db="EMBL/GenBank/DDBJ databases">
        <title>Annotation of Ajellomyces capsulatus strain H88.</title>
        <authorList>
            <person name="Champion M."/>
            <person name="Cuomo C."/>
            <person name="Ma L.-J."/>
            <person name="Henn M.R."/>
            <person name="Sil A."/>
            <person name="Goldman B."/>
            <person name="Young S.K."/>
            <person name="Kodira C.D."/>
            <person name="Zeng Q."/>
            <person name="Koehrsen M."/>
            <person name="Alvarado L."/>
            <person name="Berlin A."/>
            <person name="Borenstein D."/>
            <person name="Chen Z."/>
            <person name="Engels R."/>
            <person name="Freedman E."/>
            <person name="Gellesch M."/>
            <person name="Goldberg J."/>
            <person name="Griggs A."/>
            <person name="Gujja S."/>
            <person name="Heiman D."/>
            <person name="Hepburn T."/>
            <person name="Howarth C."/>
            <person name="Jen D."/>
            <person name="Larson L."/>
            <person name="Lewis B."/>
            <person name="Mehta T."/>
            <person name="Park D."/>
            <person name="Pearson M."/>
            <person name="Roberts A."/>
            <person name="Saif S."/>
            <person name="Shea T."/>
            <person name="Shenoy N."/>
            <person name="Sisk P."/>
            <person name="Stolte C."/>
            <person name="Sykes S."/>
            <person name="Walk T."/>
            <person name="White J."/>
            <person name="Yandava C."/>
            <person name="Klein B."/>
            <person name="McEwen J.G."/>
            <person name="Puccia R."/>
            <person name="Goldman G.H."/>
            <person name="Felipe M.S."/>
            <person name="Nino-Vega G."/>
            <person name="San-Blas G."/>
            <person name="Taylor J."/>
            <person name="Mendoza L."/>
            <person name="Galagan J."/>
            <person name="Nusbaum C."/>
            <person name="Birren B."/>
        </authorList>
    </citation>
    <scope>NUCLEOTIDE SEQUENCE [LARGE SCALE GENOMIC DNA]</scope>
    <source>
        <strain evidence="2">H88</strain>
    </source>
</reference>
<dbReference type="OrthoDB" id="10491074at2759"/>
<evidence type="ECO:0000313" key="1">
    <source>
        <dbReference type="EMBL" id="EGC49283.1"/>
    </source>
</evidence>